<name>A0ABV3GEQ7_MICGL</name>
<dbReference type="InterPro" id="IPR027417">
    <property type="entry name" value="P-loop_NTPase"/>
</dbReference>
<dbReference type="PANTHER" id="PTHR43776">
    <property type="entry name" value="TRANSPORT ATP-BINDING PROTEIN"/>
    <property type="match status" value="1"/>
</dbReference>
<dbReference type="PANTHER" id="PTHR43776:SF7">
    <property type="entry name" value="D,D-DIPEPTIDE TRANSPORT ATP-BINDING PROTEIN DDPF-RELATED"/>
    <property type="match status" value="1"/>
</dbReference>
<evidence type="ECO:0000313" key="7">
    <source>
        <dbReference type="Proteomes" id="UP001551675"/>
    </source>
</evidence>
<gene>
    <name evidence="6" type="ORF">AB0I59_15890</name>
</gene>
<reference evidence="6 7" key="1">
    <citation type="submission" date="2024-06" db="EMBL/GenBank/DDBJ databases">
        <title>The Natural Products Discovery Center: Release of the First 8490 Sequenced Strains for Exploring Actinobacteria Biosynthetic Diversity.</title>
        <authorList>
            <person name="Kalkreuter E."/>
            <person name="Kautsar S.A."/>
            <person name="Yang D."/>
            <person name="Bader C.D."/>
            <person name="Teijaro C.N."/>
            <person name="Fluegel L."/>
            <person name="Davis C.M."/>
            <person name="Simpson J.R."/>
            <person name="Lauterbach L."/>
            <person name="Steele A.D."/>
            <person name="Gui C."/>
            <person name="Meng S."/>
            <person name="Li G."/>
            <person name="Viehrig K."/>
            <person name="Ye F."/>
            <person name="Su P."/>
            <person name="Kiefer A.F."/>
            <person name="Nichols A."/>
            <person name="Cepeda A.J."/>
            <person name="Yan W."/>
            <person name="Fan B."/>
            <person name="Jiang Y."/>
            <person name="Adhikari A."/>
            <person name="Zheng C.-J."/>
            <person name="Schuster L."/>
            <person name="Cowan T.M."/>
            <person name="Smanski M.J."/>
            <person name="Chevrette M.G."/>
            <person name="De Carvalho L.P.S."/>
            <person name="Shen B."/>
        </authorList>
    </citation>
    <scope>NUCLEOTIDE SEQUENCE [LARGE SCALE GENOMIC DNA]</scope>
    <source>
        <strain evidence="6 7">NPDC050100</strain>
    </source>
</reference>
<organism evidence="6 7">
    <name type="scientific">Microtetraspora glauca</name>
    <dbReference type="NCBI Taxonomy" id="1996"/>
    <lineage>
        <taxon>Bacteria</taxon>
        <taxon>Bacillati</taxon>
        <taxon>Actinomycetota</taxon>
        <taxon>Actinomycetes</taxon>
        <taxon>Streptosporangiales</taxon>
        <taxon>Streptosporangiaceae</taxon>
        <taxon>Microtetraspora</taxon>
    </lineage>
</organism>
<feature type="domain" description="ABC transporter" evidence="5">
    <location>
        <begin position="9"/>
        <end position="248"/>
    </location>
</feature>
<protein>
    <submittedName>
        <fullName evidence="6">ATP-binding cassette domain-containing protein</fullName>
    </submittedName>
</protein>
<keyword evidence="4 6" id="KW-0067">ATP-binding</keyword>
<dbReference type="InterPro" id="IPR003593">
    <property type="entry name" value="AAA+_ATPase"/>
</dbReference>
<dbReference type="InterPro" id="IPR017871">
    <property type="entry name" value="ABC_transporter-like_CS"/>
</dbReference>
<keyword evidence="3" id="KW-0547">Nucleotide-binding</keyword>
<comment type="similarity">
    <text evidence="1">Belongs to the ABC transporter superfamily.</text>
</comment>
<dbReference type="InterPro" id="IPR003439">
    <property type="entry name" value="ABC_transporter-like_ATP-bd"/>
</dbReference>
<proteinExistence type="inferred from homology"/>
<evidence type="ECO:0000256" key="4">
    <source>
        <dbReference type="ARBA" id="ARBA00022840"/>
    </source>
</evidence>
<dbReference type="RefSeq" id="WP_061258411.1">
    <property type="nucleotide sequence ID" value="NZ_JBFALK010000007.1"/>
</dbReference>
<dbReference type="Pfam" id="PF00005">
    <property type="entry name" value="ABC_tran"/>
    <property type="match status" value="2"/>
</dbReference>
<feature type="domain" description="ABC transporter" evidence="5">
    <location>
        <begin position="286"/>
        <end position="529"/>
    </location>
</feature>
<evidence type="ECO:0000256" key="1">
    <source>
        <dbReference type="ARBA" id="ARBA00005417"/>
    </source>
</evidence>
<dbReference type="Proteomes" id="UP001551675">
    <property type="component" value="Unassembled WGS sequence"/>
</dbReference>
<evidence type="ECO:0000313" key="6">
    <source>
        <dbReference type="EMBL" id="MEV0970119.1"/>
    </source>
</evidence>
<evidence type="ECO:0000259" key="5">
    <source>
        <dbReference type="PROSITE" id="PS50893"/>
    </source>
</evidence>
<dbReference type="PROSITE" id="PS00211">
    <property type="entry name" value="ABC_TRANSPORTER_1"/>
    <property type="match status" value="2"/>
</dbReference>
<keyword evidence="2" id="KW-0813">Transport</keyword>
<dbReference type="PROSITE" id="PS50893">
    <property type="entry name" value="ABC_TRANSPORTER_2"/>
    <property type="match status" value="2"/>
</dbReference>
<dbReference type="SUPFAM" id="SSF52540">
    <property type="entry name" value="P-loop containing nucleoside triphosphate hydrolases"/>
    <property type="match status" value="2"/>
</dbReference>
<evidence type="ECO:0000256" key="3">
    <source>
        <dbReference type="ARBA" id="ARBA00022741"/>
    </source>
</evidence>
<dbReference type="InterPro" id="IPR050319">
    <property type="entry name" value="ABC_transp_ATP-bind"/>
</dbReference>
<dbReference type="GO" id="GO:0005524">
    <property type="term" value="F:ATP binding"/>
    <property type="evidence" value="ECO:0007669"/>
    <property type="project" value="UniProtKB-KW"/>
</dbReference>
<sequence length="551" mass="57978">MTPAEPPSVEVTDLEIRLPDGLPLLSGGTLTLSPGRVVALTGPSGAGKTTLLRAVAGALPAGACRTSGRVTVLGHDVLALGERDLRLLRCRRLAYVGQDPGSGLNPRMKVHRLIAETAVDRGRQAVRDLLTQVRLPAEERLERRRPGALSGGQQRRVALARALARRPDVLLLDEPTAGLDPELRDEIADLLCELVGRTGVTVAVASHDSELVSRCAHDVVALRPPVETARRFVPAARVPAFSTAPETTSATVPAAASVIPEAEDACASVPVAGRPPSSPPSRTGRITVRDLSAVVGGRSVRRTVLDNLDLDLAPGSATGVIGVSGSGKTTLVRVLAGLHPPSTGTVALDGAPLHRSYRRRTREQRRALQLVPQNPLGALNPARTVGATLARPLTLHAVVPAGQVPARVTELLEAVDLPADFAGRYPHQLSGGQRQRVSIARALSVHPDVLLCDEVTSALDADTSASIMDLLSRLRRDHGVTLVLISHDLSMIGAHTDTTIVLERGRIIENGPTPGLFDSPSQPTTRTLIAAAMQRKALEASARISPSPDPA</sequence>
<accession>A0ABV3GEQ7</accession>
<evidence type="ECO:0000256" key="2">
    <source>
        <dbReference type="ARBA" id="ARBA00022448"/>
    </source>
</evidence>
<dbReference type="EMBL" id="JBFALK010000007">
    <property type="protein sequence ID" value="MEV0970119.1"/>
    <property type="molecule type" value="Genomic_DNA"/>
</dbReference>
<comment type="caution">
    <text evidence="6">The sequence shown here is derived from an EMBL/GenBank/DDBJ whole genome shotgun (WGS) entry which is preliminary data.</text>
</comment>
<dbReference type="SMART" id="SM00382">
    <property type="entry name" value="AAA"/>
    <property type="match status" value="2"/>
</dbReference>
<dbReference type="Gene3D" id="3.40.50.300">
    <property type="entry name" value="P-loop containing nucleotide triphosphate hydrolases"/>
    <property type="match status" value="2"/>
</dbReference>
<keyword evidence="7" id="KW-1185">Reference proteome</keyword>
<dbReference type="CDD" id="cd03257">
    <property type="entry name" value="ABC_NikE_OppD_transporters"/>
    <property type="match status" value="1"/>
</dbReference>